<comment type="caution">
    <text evidence="2">The sequence shown here is derived from an EMBL/GenBank/DDBJ whole genome shotgun (WGS) entry which is preliminary data.</text>
</comment>
<dbReference type="EMBL" id="CAJHJT010000012">
    <property type="protein sequence ID" value="CAD6998998.1"/>
    <property type="molecule type" value="Genomic_DNA"/>
</dbReference>
<dbReference type="AlphaFoldDB" id="A0A811UKY8"/>
<reference evidence="2" key="1">
    <citation type="submission" date="2020-11" db="EMBL/GenBank/DDBJ databases">
        <authorList>
            <person name="Whitehead M."/>
        </authorList>
    </citation>
    <scope>NUCLEOTIDE SEQUENCE</scope>
    <source>
        <strain evidence="2">EGII</strain>
    </source>
</reference>
<evidence type="ECO:0000256" key="1">
    <source>
        <dbReference type="SAM" id="MobiDB-lite"/>
    </source>
</evidence>
<organism evidence="2 3">
    <name type="scientific">Ceratitis capitata</name>
    <name type="common">Mediterranean fruit fly</name>
    <name type="synonym">Tephritis capitata</name>
    <dbReference type="NCBI Taxonomy" id="7213"/>
    <lineage>
        <taxon>Eukaryota</taxon>
        <taxon>Metazoa</taxon>
        <taxon>Ecdysozoa</taxon>
        <taxon>Arthropoda</taxon>
        <taxon>Hexapoda</taxon>
        <taxon>Insecta</taxon>
        <taxon>Pterygota</taxon>
        <taxon>Neoptera</taxon>
        <taxon>Endopterygota</taxon>
        <taxon>Diptera</taxon>
        <taxon>Brachycera</taxon>
        <taxon>Muscomorpha</taxon>
        <taxon>Tephritoidea</taxon>
        <taxon>Tephritidae</taxon>
        <taxon>Ceratitis</taxon>
        <taxon>Ceratitis</taxon>
    </lineage>
</organism>
<gene>
    <name evidence="2" type="ORF">CCAP1982_LOCUS7545</name>
</gene>
<proteinExistence type="predicted"/>
<feature type="region of interest" description="Disordered" evidence="1">
    <location>
        <begin position="30"/>
        <end position="56"/>
    </location>
</feature>
<evidence type="ECO:0000313" key="3">
    <source>
        <dbReference type="Proteomes" id="UP000606786"/>
    </source>
</evidence>
<accession>A0A811UKY8</accession>
<name>A0A811UKY8_CERCA</name>
<dbReference type="Proteomes" id="UP000606786">
    <property type="component" value="Unassembled WGS sequence"/>
</dbReference>
<keyword evidence="3" id="KW-1185">Reference proteome</keyword>
<sequence length="101" mass="11381">MICNPLNGGRNKTPLQANSCVVRKQLERANTHSHTHTHPYTQAITHQRHDKESERSLPLYKRPAQRLISACVRAKSDTCVCMFVCLYVCLCACECLSAIPL</sequence>
<protein>
    <submittedName>
        <fullName evidence="2">(Mediterranean fruit fly) hypothetical protein</fullName>
    </submittedName>
</protein>
<evidence type="ECO:0000313" key="2">
    <source>
        <dbReference type="EMBL" id="CAD6998998.1"/>
    </source>
</evidence>